<dbReference type="OrthoDB" id="9772207at2"/>
<dbReference type="SUPFAM" id="SSF74650">
    <property type="entry name" value="Galactose mutarotase-like"/>
    <property type="match status" value="1"/>
</dbReference>
<evidence type="ECO:0000259" key="5">
    <source>
        <dbReference type="SMART" id="SM00872"/>
    </source>
</evidence>
<dbReference type="SUPFAM" id="SSF88713">
    <property type="entry name" value="Glycoside hydrolase/deacetylase"/>
    <property type="match status" value="1"/>
</dbReference>
<dbReference type="Pfam" id="PF07748">
    <property type="entry name" value="Glyco_hydro_38C"/>
    <property type="match status" value="1"/>
</dbReference>
<keyword evidence="7" id="KW-1185">Reference proteome</keyword>
<dbReference type="SUPFAM" id="SSF88688">
    <property type="entry name" value="Families 57/38 glycoside transferase middle domain"/>
    <property type="match status" value="1"/>
</dbReference>
<dbReference type="PANTHER" id="PTHR46017">
    <property type="entry name" value="ALPHA-MANNOSIDASE 2C1"/>
    <property type="match status" value="1"/>
</dbReference>
<evidence type="ECO:0000313" key="6">
    <source>
        <dbReference type="EMBL" id="RKT50980.1"/>
    </source>
</evidence>
<keyword evidence="2" id="KW-0479">Metal-binding</keyword>
<protein>
    <submittedName>
        <fullName evidence="6">Alpha-mannosidase</fullName>
    </submittedName>
</protein>
<keyword evidence="4" id="KW-0326">Glycosidase</keyword>
<dbReference type="Gene3D" id="2.60.40.2220">
    <property type="match status" value="1"/>
</dbReference>
<dbReference type="Gene3D" id="1.20.1270.50">
    <property type="entry name" value="Glycoside hydrolase family 38, central domain"/>
    <property type="match status" value="1"/>
</dbReference>
<dbReference type="InterPro" id="IPR027291">
    <property type="entry name" value="Glyco_hydro_38_N_sf"/>
</dbReference>
<sequence>MKKIFPTRKKGISFLPKKWILAICLVSIAGNTPATQPPKSGKAYVVSNAHLDTQWLWTVRTSIIDYIPRTIYQNLALIHDYPDYIFNFEGAVKYNWMKEYYPLDYEKVKEAIKNGRWHVSGSSWDANDVNVPSPESSFRNILLGQEFYKKEFGLKSTDIFLPDCFGFGYTLPSIAKHCGLIGFSTQKLGWRKKPFYGDSKIPFTIGRWKGIDGAELICALDCGSYVHNFKDDDLTKDNDLIQSVERDPMHTAYRYFGAGDRGGSAMPVSAMAIEKAQVSGDGPIEIVCASSDQLYKDYLHSGKVKELPVFDGELLMDVHASGCYTSQSAMKRFNRRNEQLADAAERASVMAEWLGALPYQSKTLTESWQRFIWHQFHDDLTGTSIREAYPFSWNDEILSQTQFMQVMNTASGAVISGMNTKVKGIPVVIYNPAAYARKNIAEAFIPTDKFPSGIKVYTPDGKETPAQILGYTDGKAHILFTANVDPVSYSVYDIRLSGKQKNTKTLITTANSIENSIYKVTLNSNGDISSIIDKRVGKELVKNGKAIRLALFRNNMSNEWPAWEIIKSVIDAEPESIKEDVKITIEENGGLRSVLKVERKYGDSKFTQRICLTEGAADDRIDIITDIDWATKASLLKAEFPLSVSNKEATYDLGLGNIKRGNNTELAYEVYAQHWADLSDKDGSYGVSILNNCKYGWDKPDDNTLRLTLLHTPGSDKRYAHQRTMDFGHHQIIYSIVGHTQSLENAGIIQKAEELNQPLITYIAPKHNGVLGKTISFVNSDTPQVAVKMLKKAENGNGYVLRVYETAGKEVKDAHISFPTDIEWAREVNGIEENVGDVPVSGNSISISCSKFQPKTFIVKLKDPNHKLQSAESKSIALSYNANGISTDYFAEIADVDGNKCSYAAELLPAVLEVNGIPFKMGKAGINNIIKCKGDTIDIPQDKTYDKVYILAAATDKDRTATFHIGDQAVDLKIPYYSDFYSQWGLQNFSEGYVKDGVIAHVGTHRHHQVLGLEGSNQYVFRNEPYQFTYIYRLELDIPKGASQIILPDNENIVVFAATASIDPANNIKQAIEPRALPKQTRVIEYAKN</sequence>
<dbReference type="InterPro" id="IPR015341">
    <property type="entry name" value="Glyco_hydro_38_cen"/>
</dbReference>
<dbReference type="Proteomes" id="UP000269493">
    <property type="component" value="Unassembled WGS sequence"/>
</dbReference>
<dbReference type="Pfam" id="PF09261">
    <property type="entry name" value="Alpha-mann_mid"/>
    <property type="match status" value="1"/>
</dbReference>
<dbReference type="GO" id="GO:0006013">
    <property type="term" value="P:mannose metabolic process"/>
    <property type="evidence" value="ECO:0007669"/>
    <property type="project" value="InterPro"/>
</dbReference>
<dbReference type="InterPro" id="IPR000602">
    <property type="entry name" value="Glyco_hydro_38_N"/>
</dbReference>
<evidence type="ECO:0000313" key="7">
    <source>
        <dbReference type="Proteomes" id="UP000269493"/>
    </source>
</evidence>
<dbReference type="RefSeq" id="WP_022602343.1">
    <property type="nucleotide sequence ID" value="NZ_KI440822.1"/>
</dbReference>
<dbReference type="GO" id="GO:0004559">
    <property type="term" value="F:alpha-mannosidase activity"/>
    <property type="evidence" value="ECO:0007669"/>
    <property type="project" value="InterPro"/>
</dbReference>
<gene>
    <name evidence="6" type="ORF">BC742_1940</name>
</gene>
<dbReference type="GO" id="GO:0030246">
    <property type="term" value="F:carbohydrate binding"/>
    <property type="evidence" value="ECO:0007669"/>
    <property type="project" value="InterPro"/>
</dbReference>
<comment type="caution">
    <text evidence="6">The sequence shown here is derived from an EMBL/GenBank/DDBJ whole genome shotgun (WGS) entry which is preliminary data.</text>
</comment>
<name>A0A495VPX7_9BACT</name>
<dbReference type="InterPro" id="IPR011330">
    <property type="entry name" value="Glyco_hydro/deAcase_b/a-brl"/>
</dbReference>
<evidence type="ECO:0000256" key="2">
    <source>
        <dbReference type="ARBA" id="ARBA00022723"/>
    </source>
</evidence>
<dbReference type="Pfam" id="PF01074">
    <property type="entry name" value="Glyco_hydro_38N"/>
    <property type="match status" value="1"/>
</dbReference>
<evidence type="ECO:0000256" key="1">
    <source>
        <dbReference type="ARBA" id="ARBA00009792"/>
    </source>
</evidence>
<dbReference type="InterPro" id="IPR028995">
    <property type="entry name" value="Glyco_hydro_57/38_cen_sf"/>
</dbReference>
<dbReference type="EMBL" id="RBXN01000006">
    <property type="protein sequence ID" value="RKT50980.1"/>
    <property type="molecule type" value="Genomic_DNA"/>
</dbReference>
<comment type="similarity">
    <text evidence="1">Belongs to the glycosyl hydrolase 38 family.</text>
</comment>
<dbReference type="InterPro" id="IPR011013">
    <property type="entry name" value="Gal_mutarotase_sf_dom"/>
</dbReference>
<accession>A0A495VPX7</accession>
<dbReference type="GO" id="GO:0046872">
    <property type="term" value="F:metal ion binding"/>
    <property type="evidence" value="ECO:0007669"/>
    <property type="project" value="UniProtKB-KW"/>
</dbReference>
<dbReference type="InterPro" id="IPR011682">
    <property type="entry name" value="Glyco_hydro_38_C"/>
</dbReference>
<dbReference type="GO" id="GO:0009313">
    <property type="term" value="P:oligosaccharide catabolic process"/>
    <property type="evidence" value="ECO:0007669"/>
    <property type="project" value="TreeGrafter"/>
</dbReference>
<dbReference type="SMART" id="SM00872">
    <property type="entry name" value="Alpha-mann_mid"/>
    <property type="match status" value="1"/>
</dbReference>
<dbReference type="Gene3D" id="2.70.98.30">
    <property type="entry name" value="Golgi alpha-mannosidase II, domain 4"/>
    <property type="match status" value="1"/>
</dbReference>
<organism evidence="6 7">
    <name type="scientific">Coprobacter fastidiosus NSB1 = JCM 33896</name>
    <dbReference type="NCBI Taxonomy" id="1349822"/>
    <lineage>
        <taxon>Bacteria</taxon>
        <taxon>Pseudomonadati</taxon>
        <taxon>Bacteroidota</taxon>
        <taxon>Bacteroidia</taxon>
        <taxon>Bacteroidales</taxon>
        <taxon>Barnesiellaceae</taxon>
        <taxon>Coprobacter</taxon>
    </lineage>
</organism>
<dbReference type="PANTHER" id="PTHR46017:SF1">
    <property type="entry name" value="ALPHA-MANNOSIDASE 2C1"/>
    <property type="match status" value="1"/>
</dbReference>
<evidence type="ECO:0000256" key="4">
    <source>
        <dbReference type="ARBA" id="ARBA00023295"/>
    </source>
</evidence>
<keyword evidence="3" id="KW-0378">Hydrolase</keyword>
<dbReference type="CDD" id="cd10789">
    <property type="entry name" value="GH38N_AMII_ER_cytosolic"/>
    <property type="match status" value="1"/>
</dbReference>
<feature type="domain" description="Glycoside hydrolase family 38 central" evidence="5">
    <location>
        <begin position="319"/>
        <end position="396"/>
    </location>
</feature>
<dbReference type="Gene3D" id="3.20.110.10">
    <property type="entry name" value="Glycoside hydrolase 38, N terminal domain"/>
    <property type="match status" value="1"/>
</dbReference>
<dbReference type="Pfam" id="PF17677">
    <property type="entry name" value="Glyco_hydro38C2"/>
    <property type="match status" value="1"/>
</dbReference>
<proteinExistence type="inferred from homology"/>
<evidence type="ECO:0000256" key="3">
    <source>
        <dbReference type="ARBA" id="ARBA00022801"/>
    </source>
</evidence>
<dbReference type="InterPro" id="IPR037094">
    <property type="entry name" value="Glyco_hydro_38_cen_sf"/>
</dbReference>
<reference evidence="6 7" key="1">
    <citation type="submission" date="2018-10" db="EMBL/GenBank/DDBJ databases">
        <title>Genomic Encyclopedia of Archaeal and Bacterial Type Strains, Phase II (KMG-II): from individual species to whole genera.</title>
        <authorList>
            <person name="Goeker M."/>
        </authorList>
    </citation>
    <scope>NUCLEOTIDE SEQUENCE [LARGE SCALE GENOMIC DNA]</scope>
    <source>
        <strain evidence="6 7">NSB1</strain>
    </source>
</reference>
<dbReference type="GeneID" id="92929567"/>
<dbReference type="AlphaFoldDB" id="A0A495VPX7"/>
<dbReference type="InterPro" id="IPR041147">
    <property type="entry name" value="GH38_C"/>
</dbReference>